<organism evidence="3 4">
    <name type="scientific">Ruegeria haliotis</name>
    <dbReference type="NCBI Taxonomy" id="2747601"/>
    <lineage>
        <taxon>Bacteria</taxon>
        <taxon>Pseudomonadati</taxon>
        <taxon>Pseudomonadota</taxon>
        <taxon>Alphaproteobacteria</taxon>
        <taxon>Rhodobacterales</taxon>
        <taxon>Roseobacteraceae</taxon>
        <taxon>Ruegeria</taxon>
    </lineage>
</organism>
<dbReference type="PROSITE" id="PS50975">
    <property type="entry name" value="ATP_GRASP"/>
    <property type="match status" value="1"/>
</dbReference>
<accession>A0ABX2PTH1</accession>
<gene>
    <name evidence="3" type="ORF">HW561_16670</name>
</gene>
<dbReference type="SUPFAM" id="SSF56059">
    <property type="entry name" value="Glutathione synthetase ATP-binding domain-like"/>
    <property type="match status" value="1"/>
</dbReference>
<dbReference type="Proteomes" id="UP000630805">
    <property type="component" value="Unassembled WGS sequence"/>
</dbReference>
<feature type="domain" description="ATP-grasp" evidence="2">
    <location>
        <begin position="144"/>
        <end position="347"/>
    </location>
</feature>
<dbReference type="InterPro" id="IPR011761">
    <property type="entry name" value="ATP-grasp"/>
</dbReference>
<evidence type="ECO:0000259" key="2">
    <source>
        <dbReference type="PROSITE" id="PS50975"/>
    </source>
</evidence>
<evidence type="ECO:0000313" key="4">
    <source>
        <dbReference type="Proteomes" id="UP000630805"/>
    </source>
</evidence>
<dbReference type="EMBL" id="JABXWT010000011">
    <property type="protein sequence ID" value="NVO57431.1"/>
    <property type="molecule type" value="Genomic_DNA"/>
</dbReference>
<reference evidence="3 4" key="1">
    <citation type="submission" date="2020-06" db="EMBL/GenBank/DDBJ databases">
        <authorList>
            <person name="Cao W.R."/>
        </authorList>
    </citation>
    <scope>NUCLEOTIDE SEQUENCE [LARGE SCALE GENOMIC DNA]</scope>
    <source>
        <strain evidence="3 4">B1Z28</strain>
    </source>
</reference>
<evidence type="ECO:0000256" key="1">
    <source>
        <dbReference type="PROSITE-ProRule" id="PRU00409"/>
    </source>
</evidence>
<evidence type="ECO:0000313" key="3">
    <source>
        <dbReference type="EMBL" id="NVO57431.1"/>
    </source>
</evidence>
<dbReference type="NCBIfam" id="NF005096">
    <property type="entry name" value="PRK06524.1"/>
    <property type="match status" value="1"/>
</dbReference>
<keyword evidence="4" id="KW-1185">Reference proteome</keyword>
<keyword evidence="1" id="KW-0547">Nucleotide-binding</keyword>
<proteinExistence type="predicted"/>
<dbReference type="Gene3D" id="3.30.470.20">
    <property type="entry name" value="ATP-grasp fold, B domain"/>
    <property type="match status" value="1"/>
</dbReference>
<protein>
    <submittedName>
        <fullName evidence="3">Biotin carboxylase</fullName>
    </submittedName>
</protein>
<comment type="caution">
    <text evidence="3">The sequence shown here is derived from an EMBL/GenBank/DDBJ whole genome shotgun (WGS) entry which is preliminary data.</text>
</comment>
<name>A0ABX2PTH1_9RHOB</name>
<keyword evidence="1" id="KW-0067">ATP-binding</keyword>
<dbReference type="RefSeq" id="WP_176866501.1">
    <property type="nucleotide sequence ID" value="NZ_JABXWT010000011.1"/>
</dbReference>
<sequence length="490" mass="54912">MTKAKKTSGRRKKLKSLSEIFQFLRKNETPIYIITPTTYSLLGLDQWVGGLEFINYFDIFDGNHRRAFVPTPISHDDFQSMEDVANYLVSHPEVVEKAKANPGAKAIFVMFDEKTEKLCKEIGLEIALAPAALREHLDSKIVTTQLGNEAGVASAPNVMGYADTYAELTKLANGAKLGHDLVVQTPYGDSGRTTFFIKSEKDWDKYSAKIVDQQLKVMKRLNHLPGTIEGCATRHGTLVGPVMTDITGFAEVTPYKGGWCGNDMSPTILPEGVPEKVQKMARDFGERLYKEGYKGVFCLDFLLDTDTNEVYLGELNPRVSGATPPTNLITSTYGGCPLFLFHLLEYLNVDYEIDIAEIQARWTEYDNWTQLIFKQTEDKVELITKAPQSGIWQMDQDGDVSFVRPALNITSIGQEAEAFYLRVYGAGDYCYHGADLGCLLTRGRMQTDKRNLTKRAKLWNSGIKAQFKSIPLKAEQAVNIPEDISEGKWF</sequence>